<feature type="domain" description="DUF7918" evidence="2">
    <location>
        <begin position="9"/>
        <end position="241"/>
    </location>
</feature>
<dbReference type="Proteomes" id="UP000799324">
    <property type="component" value="Unassembled WGS sequence"/>
</dbReference>
<protein>
    <recommendedName>
        <fullName evidence="2">DUF7918 domain-containing protein</fullName>
    </recommendedName>
</protein>
<evidence type="ECO:0000259" key="2">
    <source>
        <dbReference type="Pfam" id="PF25534"/>
    </source>
</evidence>
<dbReference type="PANTHER" id="PTHR36223:SF1">
    <property type="entry name" value="TRANSCRIPTION ELONGATION FACTOR EAF N-TERMINAL DOMAIN-CONTAINING PROTEIN"/>
    <property type="match status" value="1"/>
</dbReference>
<dbReference type="Pfam" id="PF25534">
    <property type="entry name" value="DUF7918"/>
    <property type="match status" value="1"/>
</dbReference>
<dbReference type="OrthoDB" id="3364132at2759"/>
<gene>
    <name evidence="3" type="ORF">K491DRAFT_761119</name>
</gene>
<dbReference type="InterPro" id="IPR057678">
    <property type="entry name" value="DUF7918"/>
</dbReference>
<evidence type="ECO:0000313" key="3">
    <source>
        <dbReference type="EMBL" id="KAF2651345.1"/>
    </source>
</evidence>
<dbReference type="PANTHER" id="PTHR36223">
    <property type="entry name" value="BETA-LACTAMASE-TYPE TRANSPEPTIDASE FOLD DOMAIN CONTAINING PROTEIN"/>
    <property type="match status" value="1"/>
</dbReference>
<feature type="compositionally biased region" description="Acidic residues" evidence="1">
    <location>
        <begin position="295"/>
        <end position="314"/>
    </location>
</feature>
<organism evidence="3 4">
    <name type="scientific">Lophiostoma macrostomum CBS 122681</name>
    <dbReference type="NCBI Taxonomy" id="1314788"/>
    <lineage>
        <taxon>Eukaryota</taxon>
        <taxon>Fungi</taxon>
        <taxon>Dikarya</taxon>
        <taxon>Ascomycota</taxon>
        <taxon>Pezizomycotina</taxon>
        <taxon>Dothideomycetes</taxon>
        <taxon>Pleosporomycetidae</taxon>
        <taxon>Pleosporales</taxon>
        <taxon>Lophiostomataceae</taxon>
        <taxon>Lophiostoma</taxon>
    </lineage>
</organism>
<feature type="region of interest" description="Disordered" evidence="1">
    <location>
        <begin position="26"/>
        <end position="47"/>
    </location>
</feature>
<proteinExistence type="predicted"/>
<sequence length="338" mass="39157">MAILPDIPGLRVEVYVNGDPLREYHDYEEDSEDDDEDDEEEPDRPRKTVTKYVEAVSGANFELRVSFNDSFDSPHAIRGKIEIDGMDVRRCAWKTQTSRLTHKHLEGAHITQQGQRYIRKFRFRELDIVEENESTKGQRPNNLRTMGQISMDFYCITNIRTIKPANEKNVDLPEPGQIAEKALKGRALSHCGILDAPQRNNTPSTAYDFDYVDPNKRPFATFVFKYRSLAALKALHVIRRTPSPTPLEERPEEELSQAELLELVRRLKGPTPTRWPTNIKREEGSTRRVKRGREDDGEEESDEEEDDDDDDEDVTFVSKRRKNARRLPREGDMVIEID</sequence>
<accession>A0A6A6SUB3</accession>
<evidence type="ECO:0000313" key="4">
    <source>
        <dbReference type="Proteomes" id="UP000799324"/>
    </source>
</evidence>
<dbReference type="EMBL" id="MU004428">
    <property type="protein sequence ID" value="KAF2651345.1"/>
    <property type="molecule type" value="Genomic_DNA"/>
</dbReference>
<evidence type="ECO:0000256" key="1">
    <source>
        <dbReference type="SAM" id="MobiDB-lite"/>
    </source>
</evidence>
<feature type="region of interest" description="Disordered" evidence="1">
    <location>
        <begin position="267"/>
        <end position="315"/>
    </location>
</feature>
<reference evidence="3" key="1">
    <citation type="journal article" date="2020" name="Stud. Mycol.">
        <title>101 Dothideomycetes genomes: a test case for predicting lifestyles and emergence of pathogens.</title>
        <authorList>
            <person name="Haridas S."/>
            <person name="Albert R."/>
            <person name="Binder M."/>
            <person name="Bloem J."/>
            <person name="Labutti K."/>
            <person name="Salamov A."/>
            <person name="Andreopoulos B."/>
            <person name="Baker S."/>
            <person name="Barry K."/>
            <person name="Bills G."/>
            <person name="Bluhm B."/>
            <person name="Cannon C."/>
            <person name="Castanera R."/>
            <person name="Culley D."/>
            <person name="Daum C."/>
            <person name="Ezra D."/>
            <person name="Gonzalez J."/>
            <person name="Henrissat B."/>
            <person name="Kuo A."/>
            <person name="Liang C."/>
            <person name="Lipzen A."/>
            <person name="Lutzoni F."/>
            <person name="Magnuson J."/>
            <person name="Mondo S."/>
            <person name="Nolan M."/>
            <person name="Ohm R."/>
            <person name="Pangilinan J."/>
            <person name="Park H.-J."/>
            <person name="Ramirez L."/>
            <person name="Alfaro M."/>
            <person name="Sun H."/>
            <person name="Tritt A."/>
            <person name="Yoshinaga Y."/>
            <person name="Zwiers L.-H."/>
            <person name="Turgeon B."/>
            <person name="Goodwin S."/>
            <person name="Spatafora J."/>
            <person name="Crous P."/>
            <person name="Grigoriev I."/>
        </authorList>
    </citation>
    <scope>NUCLEOTIDE SEQUENCE</scope>
    <source>
        <strain evidence="3">CBS 122681</strain>
    </source>
</reference>
<dbReference type="AlphaFoldDB" id="A0A6A6SUB3"/>
<feature type="compositionally biased region" description="Acidic residues" evidence="1">
    <location>
        <begin position="26"/>
        <end position="42"/>
    </location>
</feature>
<keyword evidence="4" id="KW-1185">Reference proteome</keyword>
<name>A0A6A6SUB3_9PLEO</name>